<name>A0ACC0C881_CATRO</name>
<sequence>MDMIASLHTSMNTRFDALDDKISDIQERVMRLEARDRGEVLNSMNKRSIFGVSRLHNIEAKDLGDQGIMKKKRSSHSKIKALKTLKTYVLVRDMLRKTGF</sequence>
<gene>
    <name evidence="1" type="ORF">M9H77_02195</name>
</gene>
<accession>A0ACC0C881</accession>
<dbReference type="EMBL" id="CM044701">
    <property type="protein sequence ID" value="KAI5680968.1"/>
    <property type="molecule type" value="Genomic_DNA"/>
</dbReference>
<protein>
    <submittedName>
        <fullName evidence="1">Uncharacterized protein</fullName>
    </submittedName>
</protein>
<evidence type="ECO:0000313" key="2">
    <source>
        <dbReference type="Proteomes" id="UP001060085"/>
    </source>
</evidence>
<proteinExistence type="predicted"/>
<comment type="caution">
    <text evidence="1">The sequence shown here is derived from an EMBL/GenBank/DDBJ whole genome shotgun (WGS) entry which is preliminary data.</text>
</comment>
<organism evidence="1 2">
    <name type="scientific">Catharanthus roseus</name>
    <name type="common">Madagascar periwinkle</name>
    <name type="synonym">Vinca rosea</name>
    <dbReference type="NCBI Taxonomy" id="4058"/>
    <lineage>
        <taxon>Eukaryota</taxon>
        <taxon>Viridiplantae</taxon>
        <taxon>Streptophyta</taxon>
        <taxon>Embryophyta</taxon>
        <taxon>Tracheophyta</taxon>
        <taxon>Spermatophyta</taxon>
        <taxon>Magnoliopsida</taxon>
        <taxon>eudicotyledons</taxon>
        <taxon>Gunneridae</taxon>
        <taxon>Pentapetalae</taxon>
        <taxon>asterids</taxon>
        <taxon>lamiids</taxon>
        <taxon>Gentianales</taxon>
        <taxon>Apocynaceae</taxon>
        <taxon>Rauvolfioideae</taxon>
        <taxon>Vinceae</taxon>
        <taxon>Catharanthinae</taxon>
        <taxon>Catharanthus</taxon>
    </lineage>
</organism>
<keyword evidence="2" id="KW-1185">Reference proteome</keyword>
<dbReference type="Proteomes" id="UP001060085">
    <property type="component" value="Linkage Group LG01"/>
</dbReference>
<reference evidence="2" key="1">
    <citation type="journal article" date="2023" name="Nat. Plants">
        <title>Single-cell RNA sequencing provides a high-resolution roadmap for understanding the multicellular compartmentation of specialized metabolism.</title>
        <authorList>
            <person name="Sun S."/>
            <person name="Shen X."/>
            <person name="Li Y."/>
            <person name="Li Y."/>
            <person name="Wang S."/>
            <person name="Li R."/>
            <person name="Zhang H."/>
            <person name="Shen G."/>
            <person name="Guo B."/>
            <person name="Wei J."/>
            <person name="Xu J."/>
            <person name="St-Pierre B."/>
            <person name="Chen S."/>
            <person name="Sun C."/>
        </authorList>
    </citation>
    <scope>NUCLEOTIDE SEQUENCE [LARGE SCALE GENOMIC DNA]</scope>
</reference>
<evidence type="ECO:0000313" key="1">
    <source>
        <dbReference type="EMBL" id="KAI5680968.1"/>
    </source>
</evidence>